<name>A0A918Z9T8_9ACTN</name>
<keyword evidence="2" id="KW-0732">Signal</keyword>
<evidence type="ECO:0000256" key="1">
    <source>
        <dbReference type="SAM" id="MobiDB-lite"/>
    </source>
</evidence>
<keyword evidence="5" id="KW-1185">Reference proteome</keyword>
<sequence>MGRAMGRAKFRVRAASCLAAAGLVAGSFAGVARAHDGVSADDGGIDNAEATHDHHSHQHGGDEGHLPAGSENVRLVGKLGLKNVEPEKIADVGVFNGYAYLAAWGGATCKYNGVHVVDIRKPAAPKEVAFIQAKEGSAPGEGIQTLHIDTPYFNGDVLVSNNEKCKDAAGFGGMNIYDVSDPAHPTPLAEGVGDKTVMGQGKKDANDIHSVYAWDAGDKAYAVIVDNEEGPDVDIVDITNPKKAKVIAEYDLDEAFPQIVQDAPANLTEIFLHDMVVKEIGGRQIMLASYWDGGYVTLDVTDPAKATYLGDTDFAALDPEALESGLEVAPEGNAHQAEFTLDNKYVIGADEDFGPYALTARNLTDGTELTASQGSNTTRLEEGQSITGDSVFAGRACPGDPAVPAGDPNAVDVAVVERGVCTFSEKVASVIAAGGYDAVLVFNRTGTDACDQALGMSVEGDIPAFGVAPRGQGFALFGQSYDDAACLAGTGPEQLPVALGTKGDRLAFSSYFDGWGYAHLYRNENGKLTELDTYAVPEAHDPAHASGSGDLSIHEVAVSEKRADLLYFSYYAAGLRVAKIVDNEIVEVGRYIDEGGNNFWGAQVFESGGKEYVAASDRDHGLYIFEYTGEL</sequence>
<organism evidence="4 5">
    <name type="scientific">Streptomyces capitiformicae</name>
    <dbReference type="NCBI Taxonomy" id="2014920"/>
    <lineage>
        <taxon>Bacteria</taxon>
        <taxon>Bacillati</taxon>
        <taxon>Actinomycetota</taxon>
        <taxon>Actinomycetes</taxon>
        <taxon>Kitasatosporales</taxon>
        <taxon>Streptomycetaceae</taxon>
        <taxon>Streptomyces</taxon>
    </lineage>
</organism>
<feature type="signal peptide" evidence="2">
    <location>
        <begin position="1"/>
        <end position="34"/>
    </location>
</feature>
<dbReference type="Gene3D" id="3.50.30.30">
    <property type="match status" value="1"/>
</dbReference>
<feature type="domain" description="PA" evidence="3">
    <location>
        <begin position="396"/>
        <end position="467"/>
    </location>
</feature>
<proteinExistence type="predicted"/>
<protein>
    <recommendedName>
        <fullName evidence="3">PA domain-containing protein</fullName>
    </recommendedName>
</protein>
<feature type="region of interest" description="Disordered" evidence="1">
    <location>
        <begin position="40"/>
        <end position="69"/>
    </location>
</feature>
<feature type="compositionally biased region" description="Basic and acidic residues" evidence="1">
    <location>
        <begin position="49"/>
        <end position="65"/>
    </location>
</feature>
<dbReference type="RefSeq" id="WP_189785470.1">
    <property type="nucleotide sequence ID" value="NZ_BNAT01000023.1"/>
</dbReference>
<reference evidence="4" key="1">
    <citation type="journal article" date="2014" name="Int. J. Syst. Evol. Microbiol.">
        <title>Complete genome sequence of Corynebacterium casei LMG S-19264T (=DSM 44701T), isolated from a smear-ripened cheese.</title>
        <authorList>
            <consortium name="US DOE Joint Genome Institute (JGI-PGF)"/>
            <person name="Walter F."/>
            <person name="Albersmeier A."/>
            <person name="Kalinowski J."/>
            <person name="Ruckert C."/>
        </authorList>
    </citation>
    <scope>NUCLEOTIDE SEQUENCE</scope>
    <source>
        <strain evidence="4">CGMCC 4.7403</strain>
    </source>
</reference>
<dbReference type="Pfam" id="PF08309">
    <property type="entry name" value="LVIVD"/>
    <property type="match status" value="1"/>
</dbReference>
<dbReference type="InterPro" id="IPR013211">
    <property type="entry name" value="LVIVD"/>
</dbReference>
<dbReference type="Proteomes" id="UP000603227">
    <property type="component" value="Unassembled WGS sequence"/>
</dbReference>
<dbReference type="InterPro" id="IPR003137">
    <property type="entry name" value="PA_domain"/>
</dbReference>
<evidence type="ECO:0000256" key="2">
    <source>
        <dbReference type="SAM" id="SignalP"/>
    </source>
</evidence>
<accession>A0A918Z9T8</accession>
<dbReference type="Pfam" id="PF02225">
    <property type="entry name" value="PA"/>
    <property type="match status" value="1"/>
</dbReference>
<comment type="caution">
    <text evidence="4">The sequence shown here is derived from an EMBL/GenBank/DDBJ whole genome shotgun (WGS) entry which is preliminary data.</text>
</comment>
<dbReference type="AlphaFoldDB" id="A0A918Z9T8"/>
<feature type="chain" id="PRO_5038115033" description="PA domain-containing protein" evidence="2">
    <location>
        <begin position="35"/>
        <end position="631"/>
    </location>
</feature>
<gene>
    <name evidence="4" type="ORF">GCM10017771_58900</name>
</gene>
<evidence type="ECO:0000313" key="5">
    <source>
        <dbReference type="Proteomes" id="UP000603227"/>
    </source>
</evidence>
<evidence type="ECO:0000259" key="3">
    <source>
        <dbReference type="Pfam" id="PF02225"/>
    </source>
</evidence>
<evidence type="ECO:0000313" key="4">
    <source>
        <dbReference type="EMBL" id="GHE39878.1"/>
    </source>
</evidence>
<dbReference type="EMBL" id="BNAT01000023">
    <property type="protein sequence ID" value="GHE39878.1"/>
    <property type="molecule type" value="Genomic_DNA"/>
</dbReference>
<reference evidence="4" key="2">
    <citation type="submission" date="2020-09" db="EMBL/GenBank/DDBJ databases">
        <authorList>
            <person name="Sun Q."/>
            <person name="Zhou Y."/>
        </authorList>
    </citation>
    <scope>NUCLEOTIDE SEQUENCE</scope>
    <source>
        <strain evidence="4">CGMCC 4.7403</strain>
    </source>
</reference>